<keyword evidence="3" id="KW-0808">Transferase</keyword>
<dbReference type="Gene3D" id="1.10.510.10">
    <property type="entry name" value="Transferase(Phosphotransferase) domain 1"/>
    <property type="match status" value="1"/>
</dbReference>
<dbReference type="Proteomes" id="UP000087171">
    <property type="component" value="Chromosome Ca7"/>
</dbReference>
<keyword evidence="12" id="KW-0812">Transmembrane</keyword>
<sequence length="433" mass="50013">MCYVYNSDKGCQKWEDIHTCRVPGEVFQKKSGSPRYVNTTYEENVSYEYNNCRTICWRNCTCTGFREFYINNTRCQFYFGNSTLDVNLEDDDHFYILDRAKIAPHGKIKWVWICAIIAATLLVTFLSILFLAITTKKYRLKEKNRKRMEATNESYAIKDLEDDLKEHDIKVFNYSSVLAAMMNFTPENKLGEGGYGPVYKVTYYTRRMLLDWKKCFHIIEGISQGLLYLHKYSRLKIIHRDLKASNILLDENMNPKISDFGMARMFAEYESTANTNRIVGTCGYMSPEYVMEGICSTKSDVYSFGVLLLEIICGRRNNSFYDADRPLNLIGYAWELWNDGQCLKLMDSSLSDTFISDEVQRCIHVGLLCVEQYANDRPPMSDVVTMLTNKSAHFTLPRRPAFYVERDILDGATTSNVPNTYSTNETFTSSDGA</sequence>
<accession>A0A1S3EEP5</accession>
<keyword evidence="12" id="KW-0472">Membrane</keyword>
<dbReference type="SUPFAM" id="SSF56112">
    <property type="entry name" value="Protein kinase-like (PK-like)"/>
    <property type="match status" value="1"/>
</dbReference>
<dbReference type="SMART" id="SM00220">
    <property type="entry name" value="S_TKc"/>
    <property type="match status" value="1"/>
</dbReference>
<evidence type="ECO:0000259" key="13">
    <source>
        <dbReference type="PROSITE" id="PS50011"/>
    </source>
</evidence>
<dbReference type="AlphaFoldDB" id="A0A1S3EEP5"/>
<keyword evidence="5" id="KW-0547">Nucleotide-binding</keyword>
<dbReference type="Pfam" id="PF00069">
    <property type="entry name" value="Pkinase"/>
    <property type="match status" value="1"/>
</dbReference>
<proteinExistence type="predicted"/>
<evidence type="ECO:0000256" key="1">
    <source>
        <dbReference type="ARBA" id="ARBA00012513"/>
    </source>
</evidence>
<evidence type="ECO:0000313" key="15">
    <source>
        <dbReference type="RefSeq" id="XP_012574312.1"/>
    </source>
</evidence>
<dbReference type="OrthoDB" id="4062651at2759"/>
<organism evidence="14 15">
    <name type="scientific">Cicer arietinum</name>
    <name type="common">Chickpea</name>
    <name type="synonym">Garbanzo</name>
    <dbReference type="NCBI Taxonomy" id="3827"/>
    <lineage>
        <taxon>Eukaryota</taxon>
        <taxon>Viridiplantae</taxon>
        <taxon>Streptophyta</taxon>
        <taxon>Embryophyta</taxon>
        <taxon>Tracheophyta</taxon>
        <taxon>Spermatophyta</taxon>
        <taxon>Magnoliopsida</taxon>
        <taxon>eudicotyledons</taxon>
        <taxon>Gunneridae</taxon>
        <taxon>Pentapetalae</taxon>
        <taxon>rosids</taxon>
        <taxon>fabids</taxon>
        <taxon>Fabales</taxon>
        <taxon>Fabaceae</taxon>
        <taxon>Papilionoideae</taxon>
        <taxon>50 kb inversion clade</taxon>
        <taxon>NPAAA clade</taxon>
        <taxon>Hologalegina</taxon>
        <taxon>IRL clade</taxon>
        <taxon>Cicereae</taxon>
        <taxon>Cicer</taxon>
    </lineage>
</organism>
<keyword evidence="9" id="KW-0325">Glycoprotein</keyword>
<dbReference type="PANTHER" id="PTHR27002:SF776">
    <property type="entry name" value="CYSTEINE-RICH RLK (RECEPTOR-LIKE KINASE) PROTEIN"/>
    <property type="match status" value="1"/>
</dbReference>
<evidence type="ECO:0000256" key="5">
    <source>
        <dbReference type="ARBA" id="ARBA00022741"/>
    </source>
</evidence>
<evidence type="ECO:0000256" key="6">
    <source>
        <dbReference type="ARBA" id="ARBA00022777"/>
    </source>
</evidence>
<evidence type="ECO:0000256" key="10">
    <source>
        <dbReference type="ARBA" id="ARBA00047899"/>
    </source>
</evidence>
<keyword evidence="14" id="KW-1185">Reference proteome</keyword>
<dbReference type="KEGG" id="cam:101506368"/>
<dbReference type="InterPro" id="IPR011009">
    <property type="entry name" value="Kinase-like_dom_sf"/>
</dbReference>
<feature type="domain" description="Protein kinase" evidence="13">
    <location>
        <begin position="97"/>
        <end position="396"/>
    </location>
</feature>
<dbReference type="RefSeq" id="XP_012574312.1">
    <property type="nucleotide sequence ID" value="XM_012718858.2"/>
</dbReference>
<evidence type="ECO:0000313" key="14">
    <source>
        <dbReference type="Proteomes" id="UP000087171"/>
    </source>
</evidence>
<dbReference type="GeneID" id="101506368"/>
<dbReference type="GO" id="GO:0004674">
    <property type="term" value="F:protein serine/threonine kinase activity"/>
    <property type="evidence" value="ECO:0007669"/>
    <property type="project" value="UniProtKB-KW"/>
</dbReference>
<reference evidence="14" key="1">
    <citation type="journal article" date="2013" name="Nat. Biotechnol.">
        <title>Draft genome sequence of chickpea (Cicer arietinum) provides a resource for trait improvement.</title>
        <authorList>
            <person name="Varshney R.K."/>
            <person name="Song C."/>
            <person name="Saxena R.K."/>
            <person name="Azam S."/>
            <person name="Yu S."/>
            <person name="Sharpe A.G."/>
            <person name="Cannon S."/>
            <person name="Baek J."/>
            <person name="Rosen B.D."/>
            <person name="Tar'an B."/>
            <person name="Millan T."/>
            <person name="Zhang X."/>
            <person name="Ramsay L.D."/>
            <person name="Iwata A."/>
            <person name="Wang Y."/>
            <person name="Nelson W."/>
            <person name="Farmer A.D."/>
            <person name="Gaur P.M."/>
            <person name="Soderlund C."/>
            <person name="Penmetsa R.V."/>
            <person name="Xu C."/>
            <person name="Bharti A.K."/>
            <person name="He W."/>
            <person name="Winter P."/>
            <person name="Zhao S."/>
            <person name="Hane J.K."/>
            <person name="Carrasquilla-Garcia N."/>
            <person name="Condie J.A."/>
            <person name="Upadhyaya H.D."/>
            <person name="Luo M.C."/>
            <person name="Thudi M."/>
            <person name="Gowda C.L."/>
            <person name="Singh N.P."/>
            <person name="Lichtenzveig J."/>
            <person name="Gali K.K."/>
            <person name="Rubio J."/>
            <person name="Nadarajan N."/>
            <person name="Dolezel J."/>
            <person name="Bansal K.C."/>
            <person name="Xu X."/>
            <person name="Edwards D."/>
            <person name="Zhang G."/>
            <person name="Kahl G."/>
            <person name="Gil J."/>
            <person name="Singh K.B."/>
            <person name="Datta S.K."/>
            <person name="Jackson S.A."/>
            <person name="Wang J."/>
            <person name="Cook D.R."/>
        </authorList>
    </citation>
    <scope>NUCLEOTIDE SEQUENCE [LARGE SCALE GENOMIC DNA]</scope>
    <source>
        <strain evidence="14">cv. CDC Frontier</strain>
    </source>
</reference>
<dbReference type="PROSITE" id="PS50011">
    <property type="entry name" value="PROTEIN_KINASE_DOM"/>
    <property type="match status" value="1"/>
</dbReference>
<gene>
    <name evidence="15" type="primary">LOC101506368</name>
</gene>
<keyword evidence="7" id="KW-0067">ATP-binding</keyword>
<evidence type="ECO:0000256" key="8">
    <source>
        <dbReference type="ARBA" id="ARBA00023157"/>
    </source>
</evidence>
<keyword evidence="6" id="KW-0418">Kinase</keyword>
<comment type="catalytic activity">
    <reaction evidence="10">
        <text>L-threonyl-[protein] + ATP = O-phospho-L-threonyl-[protein] + ADP + H(+)</text>
        <dbReference type="Rhea" id="RHEA:46608"/>
        <dbReference type="Rhea" id="RHEA-COMP:11060"/>
        <dbReference type="Rhea" id="RHEA-COMP:11605"/>
        <dbReference type="ChEBI" id="CHEBI:15378"/>
        <dbReference type="ChEBI" id="CHEBI:30013"/>
        <dbReference type="ChEBI" id="CHEBI:30616"/>
        <dbReference type="ChEBI" id="CHEBI:61977"/>
        <dbReference type="ChEBI" id="CHEBI:456216"/>
        <dbReference type="EC" id="2.7.11.1"/>
    </reaction>
</comment>
<dbReference type="GO" id="GO:0005886">
    <property type="term" value="C:plasma membrane"/>
    <property type="evidence" value="ECO:0007669"/>
    <property type="project" value="TreeGrafter"/>
</dbReference>
<name>A0A1S3EEP5_CICAR</name>
<comment type="catalytic activity">
    <reaction evidence="11">
        <text>L-seryl-[protein] + ATP = O-phospho-L-seryl-[protein] + ADP + H(+)</text>
        <dbReference type="Rhea" id="RHEA:17989"/>
        <dbReference type="Rhea" id="RHEA-COMP:9863"/>
        <dbReference type="Rhea" id="RHEA-COMP:11604"/>
        <dbReference type="ChEBI" id="CHEBI:15378"/>
        <dbReference type="ChEBI" id="CHEBI:29999"/>
        <dbReference type="ChEBI" id="CHEBI:30616"/>
        <dbReference type="ChEBI" id="CHEBI:83421"/>
        <dbReference type="ChEBI" id="CHEBI:456216"/>
        <dbReference type="EC" id="2.7.11.1"/>
    </reaction>
</comment>
<evidence type="ECO:0000256" key="11">
    <source>
        <dbReference type="ARBA" id="ARBA00048679"/>
    </source>
</evidence>
<keyword evidence="4" id="KW-0732">Signal</keyword>
<feature type="transmembrane region" description="Helical" evidence="12">
    <location>
        <begin position="110"/>
        <end position="133"/>
    </location>
</feature>
<keyword evidence="12" id="KW-1133">Transmembrane helix</keyword>
<dbReference type="PANTHER" id="PTHR27002">
    <property type="entry name" value="RECEPTOR-LIKE SERINE/THREONINE-PROTEIN KINASE SD1-8"/>
    <property type="match status" value="1"/>
</dbReference>
<dbReference type="InterPro" id="IPR000719">
    <property type="entry name" value="Prot_kinase_dom"/>
</dbReference>
<keyword evidence="2" id="KW-0723">Serine/threonine-protein kinase</keyword>
<evidence type="ECO:0000256" key="12">
    <source>
        <dbReference type="SAM" id="Phobius"/>
    </source>
</evidence>
<dbReference type="FunFam" id="1.10.510.10:FF:000060">
    <property type="entry name" value="G-type lectin S-receptor-like serine/threonine-protein kinase"/>
    <property type="match status" value="1"/>
</dbReference>
<dbReference type="PROSITE" id="PS00108">
    <property type="entry name" value="PROTEIN_KINASE_ST"/>
    <property type="match status" value="1"/>
</dbReference>
<dbReference type="EC" id="2.7.11.1" evidence="1"/>
<reference evidence="15" key="2">
    <citation type="submission" date="2025-08" db="UniProtKB">
        <authorList>
            <consortium name="RefSeq"/>
        </authorList>
    </citation>
    <scope>IDENTIFICATION</scope>
    <source>
        <tissue evidence="15">Etiolated seedlings</tissue>
    </source>
</reference>
<evidence type="ECO:0000256" key="3">
    <source>
        <dbReference type="ARBA" id="ARBA00022679"/>
    </source>
</evidence>
<keyword evidence="8" id="KW-1015">Disulfide bond</keyword>
<evidence type="ECO:0000256" key="2">
    <source>
        <dbReference type="ARBA" id="ARBA00022527"/>
    </source>
</evidence>
<dbReference type="GO" id="GO:0005524">
    <property type="term" value="F:ATP binding"/>
    <property type="evidence" value="ECO:0007669"/>
    <property type="project" value="UniProtKB-KW"/>
</dbReference>
<evidence type="ECO:0000256" key="7">
    <source>
        <dbReference type="ARBA" id="ARBA00022840"/>
    </source>
</evidence>
<protein>
    <recommendedName>
        <fullName evidence="1">non-specific serine/threonine protein kinase</fullName>
        <ecNumber evidence="1">2.7.11.1</ecNumber>
    </recommendedName>
</protein>
<evidence type="ECO:0000256" key="4">
    <source>
        <dbReference type="ARBA" id="ARBA00022729"/>
    </source>
</evidence>
<dbReference type="InterPro" id="IPR008271">
    <property type="entry name" value="Ser/Thr_kinase_AS"/>
</dbReference>
<dbReference type="STRING" id="3827.A0A1S3EEP5"/>
<evidence type="ECO:0000256" key="9">
    <source>
        <dbReference type="ARBA" id="ARBA00023180"/>
    </source>
</evidence>